<keyword evidence="1" id="KW-0690">Ribosome biogenesis</keyword>
<evidence type="ECO:0000256" key="1">
    <source>
        <dbReference type="ARBA" id="ARBA00022517"/>
    </source>
</evidence>
<name>A0ABT2TB49_9FIRM</name>
<reference evidence="7 8" key="1">
    <citation type="journal article" date="2021" name="ISME Commun">
        <title>Automated analysis of genomic sequences facilitates high-throughput and comprehensive description of bacteria.</title>
        <authorList>
            <person name="Hitch T.C.A."/>
        </authorList>
    </citation>
    <scope>NUCLEOTIDE SEQUENCE [LARGE SCALE GENOMIC DNA]</scope>
    <source>
        <strain evidence="7 8">H2_18</strain>
    </source>
</reference>
<evidence type="ECO:0000313" key="8">
    <source>
        <dbReference type="Proteomes" id="UP001652394"/>
    </source>
</evidence>
<proteinExistence type="inferred from homology"/>
<dbReference type="InterPro" id="IPR036764">
    <property type="entry name" value="Peptidase_Prp_sf"/>
</dbReference>
<dbReference type="GO" id="GO:0008233">
    <property type="term" value="F:peptidase activity"/>
    <property type="evidence" value="ECO:0007669"/>
    <property type="project" value="UniProtKB-KW"/>
</dbReference>
<evidence type="ECO:0000256" key="6">
    <source>
        <dbReference type="ARBA" id="ARBA00044538"/>
    </source>
</evidence>
<dbReference type="RefSeq" id="WP_059066724.1">
    <property type="nucleotide sequence ID" value="NZ_JAOQJX010000008.1"/>
</dbReference>
<sequence>MTKITYTEGGVIFSGHADNPIVCHAISAISQMVANYVADNNWGSVLLADGYLEIRDVNEKYCGNDLFKAMSKALEDIEEEYPGNVKIEYR</sequence>
<evidence type="ECO:0000256" key="4">
    <source>
        <dbReference type="ARBA" id="ARBA00022807"/>
    </source>
</evidence>
<evidence type="ECO:0000256" key="5">
    <source>
        <dbReference type="ARBA" id="ARBA00044503"/>
    </source>
</evidence>
<dbReference type="Gene3D" id="3.30.70.1490">
    <property type="entry name" value="Cysteine protease Prp"/>
    <property type="match status" value="1"/>
</dbReference>
<dbReference type="InterPro" id="IPR007422">
    <property type="entry name" value="Peptidase_Prp"/>
</dbReference>
<dbReference type="Proteomes" id="UP001652394">
    <property type="component" value="Unassembled WGS sequence"/>
</dbReference>
<protein>
    <recommendedName>
        <fullName evidence="6">Ribosomal processing cysteine protease Prp</fullName>
    </recommendedName>
</protein>
<evidence type="ECO:0000313" key="7">
    <source>
        <dbReference type="EMBL" id="MCU6747436.1"/>
    </source>
</evidence>
<dbReference type="SUPFAM" id="SSF118010">
    <property type="entry name" value="TM1457-like"/>
    <property type="match status" value="1"/>
</dbReference>
<comment type="similarity">
    <text evidence="5">Belongs to the Prp family.</text>
</comment>
<gene>
    <name evidence="7" type="ORF">OCV51_07180</name>
</gene>
<accession>A0ABT2TB49</accession>
<dbReference type="GO" id="GO:0006508">
    <property type="term" value="P:proteolysis"/>
    <property type="evidence" value="ECO:0007669"/>
    <property type="project" value="UniProtKB-KW"/>
</dbReference>
<keyword evidence="4" id="KW-0788">Thiol protease</keyword>
<keyword evidence="3" id="KW-0378">Hydrolase</keyword>
<dbReference type="EMBL" id="JAOQJX010000008">
    <property type="protein sequence ID" value="MCU6747436.1"/>
    <property type="molecule type" value="Genomic_DNA"/>
</dbReference>
<dbReference type="Pfam" id="PF04327">
    <property type="entry name" value="Peptidase_Prp"/>
    <property type="match status" value="1"/>
</dbReference>
<evidence type="ECO:0000256" key="2">
    <source>
        <dbReference type="ARBA" id="ARBA00022670"/>
    </source>
</evidence>
<evidence type="ECO:0000256" key="3">
    <source>
        <dbReference type="ARBA" id="ARBA00022801"/>
    </source>
</evidence>
<organism evidence="7 8">
    <name type="scientific">Faecalicatena acetigenes</name>
    <dbReference type="NCBI Taxonomy" id="2981790"/>
    <lineage>
        <taxon>Bacteria</taxon>
        <taxon>Bacillati</taxon>
        <taxon>Bacillota</taxon>
        <taxon>Clostridia</taxon>
        <taxon>Lachnospirales</taxon>
        <taxon>Lachnospiraceae</taxon>
        <taxon>Faecalicatena</taxon>
    </lineage>
</organism>
<keyword evidence="8" id="KW-1185">Reference proteome</keyword>
<comment type="caution">
    <text evidence="7">The sequence shown here is derived from an EMBL/GenBank/DDBJ whole genome shotgun (WGS) entry which is preliminary data.</text>
</comment>
<keyword evidence="2 7" id="KW-0645">Protease</keyword>